<keyword evidence="2" id="KW-1185">Reference proteome</keyword>
<dbReference type="EMBL" id="FTPR01000001">
    <property type="protein sequence ID" value="SIT79149.1"/>
    <property type="molecule type" value="Genomic_DNA"/>
</dbReference>
<dbReference type="STRING" id="287098.SAMN05421665_0891"/>
<dbReference type="Proteomes" id="UP000186997">
    <property type="component" value="Unassembled WGS sequence"/>
</dbReference>
<accession>A0A1R3WM24</accession>
<evidence type="ECO:0000313" key="2">
    <source>
        <dbReference type="Proteomes" id="UP000186997"/>
    </source>
</evidence>
<gene>
    <name evidence="1" type="ORF">SAMN05421665_0891</name>
</gene>
<protein>
    <submittedName>
        <fullName evidence="1">Uncharacterized protein</fullName>
    </submittedName>
</protein>
<organism evidence="1 2">
    <name type="scientific">Yoonia rosea</name>
    <dbReference type="NCBI Taxonomy" id="287098"/>
    <lineage>
        <taxon>Bacteria</taxon>
        <taxon>Pseudomonadati</taxon>
        <taxon>Pseudomonadota</taxon>
        <taxon>Alphaproteobacteria</taxon>
        <taxon>Rhodobacterales</taxon>
        <taxon>Paracoccaceae</taxon>
        <taxon>Yoonia</taxon>
    </lineage>
</organism>
<proteinExistence type="predicted"/>
<sequence>MAFCLTATAVSAQGDGQNEPLSAIEWLSRSVEPTPLYEPPAVGDATSPDVQVTPLDRPSKDPIGLLSSDVTGLPPTLWAASDEAVLVDLVRAERVDTVPALQDFLKVLMLAEADPPRGADGEGALFLARVDKLLDMGALEPAQALIEQADPDTAPLFRRWFDVALLTGTEDYACDAMRSTPAIAPTFSARIFCLARTGDWAAAALSLNTHRVLGDINPQEEALLSRFLDPELYEGEPPLTPPARISPLTFRMHAAIGEPLITANLPLAFSHADLQPTTAWKAQLEAAERLARLGAISENVLLKQYTARTPAASGGIWDRAAAIQRFDAAMAANDPARVARTLPDAWAAMQQARVEVQFAKLYGAALQDIPLSGQAAVIAFEIGLLSPSYETVANAAAGAGFDPFLIGIAQGLPQEVRANSPQARAIQEGFENVPPPAELESKVDQGQLGEALLRALALFAEGAEGDLRSVTDALLLFRAVGLEDVARRSALQLMLLDRRA</sequence>
<dbReference type="RefSeq" id="WP_242654340.1">
    <property type="nucleotide sequence ID" value="NZ_FTPR01000001.1"/>
</dbReference>
<dbReference type="AlphaFoldDB" id="A0A1R3WM24"/>
<evidence type="ECO:0000313" key="1">
    <source>
        <dbReference type="EMBL" id="SIT79149.1"/>
    </source>
</evidence>
<reference evidence="2" key="1">
    <citation type="submission" date="2017-01" db="EMBL/GenBank/DDBJ databases">
        <authorList>
            <person name="Varghese N."/>
            <person name="Submissions S."/>
        </authorList>
    </citation>
    <scope>NUCLEOTIDE SEQUENCE [LARGE SCALE GENOMIC DNA]</scope>
    <source>
        <strain evidence="2">DSM 29591</strain>
    </source>
</reference>
<name>A0A1R3WM24_9RHOB</name>